<dbReference type="RefSeq" id="WP_345863964.1">
    <property type="nucleotide sequence ID" value="NZ_JBDIMF010000002.1"/>
</dbReference>
<sequence length="102" mass="10921">MPHAAEDNGQPCAGVGPWVTATAGTDPTIFVLSLTTLDQIHAVIVNDSFRALQLHYHIAEVYPEAPKNSDFKTSFAEAHDCYCAMFELLGASAARASVTLDV</sequence>
<evidence type="ECO:0000313" key="1">
    <source>
        <dbReference type="EMBL" id="MEN2786163.1"/>
    </source>
</evidence>
<organism evidence="1 2">
    <name type="scientific">Sphingomonas qilianensis</name>
    <dbReference type="NCBI Taxonomy" id="1736690"/>
    <lineage>
        <taxon>Bacteria</taxon>
        <taxon>Pseudomonadati</taxon>
        <taxon>Pseudomonadota</taxon>
        <taxon>Alphaproteobacteria</taxon>
        <taxon>Sphingomonadales</taxon>
        <taxon>Sphingomonadaceae</taxon>
        <taxon>Sphingomonas</taxon>
    </lineage>
</organism>
<name>A0ABU9XQR3_9SPHN</name>
<comment type="caution">
    <text evidence="1">The sequence shown here is derived from an EMBL/GenBank/DDBJ whole genome shotgun (WGS) entry which is preliminary data.</text>
</comment>
<keyword evidence="2" id="KW-1185">Reference proteome</keyword>
<evidence type="ECO:0000313" key="2">
    <source>
        <dbReference type="Proteomes" id="UP001404104"/>
    </source>
</evidence>
<dbReference type="Proteomes" id="UP001404104">
    <property type="component" value="Unassembled WGS sequence"/>
</dbReference>
<protein>
    <submittedName>
        <fullName evidence="1">Uncharacterized protein</fullName>
    </submittedName>
</protein>
<reference evidence="1 2" key="1">
    <citation type="submission" date="2024-05" db="EMBL/GenBank/DDBJ databases">
        <authorList>
            <person name="Liu Q."/>
            <person name="Xin Y.-H."/>
        </authorList>
    </citation>
    <scope>NUCLEOTIDE SEQUENCE [LARGE SCALE GENOMIC DNA]</scope>
    <source>
        <strain evidence="1 2">CGMCC 1.15349</strain>
    </source>
</reference>
<gene>
    <name evidence="1" type="ORF">ABC969_06965</name>
</gene>
<dbReference type="EMBL" id="JBDIMF010000002">
    <property type="protein sequence ID" value="MEN2786163.1"/>
    <property type="molecule type" value="Genomic_DNA"/>
</dbReference>
<accession>A0ABU9XQR3</accession>
<proteinExistence type="predicted"/>